<feature type="non-terminal residue" evidence="2">
    <location>
        <position position="1"/>
    </location>
</feature>
<feature type="transmembrane region" description="Helical" evidence="1">
    <location>
        <begin position="30"/>
        <end position="50"/>
    </location>
</feature>
<evidence type="ECO:0000256" key="1">
    <source>
        <dbReference type="SAM" id="Phobius"/>
    </source>
</evidence>
<dbReference type="AlphaFoldDB" id="A0AAE0KT89"/>
<keyword evidence="1" id="KW-1133">Transmembrane helix</keyword>
<proteinExistence type="predicted"/>
<evidence type="ECO:0000313" key="3">
    <source>
        <dbReference type="Proteomes" id="UP001190700"/>
    </source>
</evidence>
<sequence length="131" mass="14504">YLAGALLSIIGAITKNEWIKDDMNEGRLDLYFVVIAGLMLANLLIFILVAQRYAYREKGPAEYQHAPESPHMPDMSDLFRAGSRDGANAYGIAPTRSREGDDLFIGIDAEDLQSRSIAVYPDTPAFPAQLR</sequence>
<accession>A0AAE0KT89</accession>
<name>A0AAE0KT89_9CHLO</name>
<dbReference type="Proteomes" id="UP001190700">
    <property type="component" value="Unassembled WGS sequence"/>
</dbReference>
<dbReference type="Gene3D" id="1.20.1250.20">
    <property type="entry name" value="MFS general substrate transporter like domains"/>
    <property type="match status" value="1"/>
</dbReference>
<dbReference type="InterPro" id="IPR036259">
    <property type="entry name" value="MFS_trans_sf"/>
</dbReference>
<keyword evidence="3" id="KW-1185">Reference proteome</keyword>
<organism evidence="2 3">
    <name type="scientific">Cymbomonas tetramitiformis</name>
    <dbReference type="NCBI Taxonomy" id="36881"/>
    <lineage>
        <taxon>Eukaryota</taxon>
        <taxon>Viridiplantae</taxon>
        <taxon>Chlorophyta</taxon>
        <taxon>Pyramimonadophyceae</taxon>
        <taxon>Pyramimonadales</taxon>
        <taxon>Pyramimonadaceae</taxon>
        <taxon>Cymbomonas</taxon>
    </lineage>
</organism>
<protein>
    <submittedName>
        <fullName evidence="2">Uncharacterized protein</fullName>
    </submittedName>
</protein>
<comment type="caution">
    <text evidence="2">The sequence shown here is derived from an EMBL/GenBank/DDBJ whole genome shotgun (WGS) entry which is preliminary data.</text>
</comment>
<evidence type="ECO:0000313" key="2">
    <source>
        <dbReference type="EMBL" id="KAK3259922.1"/>
    </source>
</evidence>
<keyword evidence="1" id="KW-0472">Membrane</keyword>
<gene>
    <name evidence="2" type="ORF">CYMTET_31100</name>
</gene>
<reference evidence="2 3" key="1">
    <citation type="journal article" date="2015" name="Genome Biol. Evol.">
        <title>Comparative Genomics of a Bacterivorous Green Alga Reveals Evolutionary Causalities and Consequences of Phago-Mixotrophic Mode of Nutrition.</title>
        <authorList>
            <person name="Burns J.A."/>
            <person name="Paasch A."/>
            <person name="Narechania A."/>
            <person name="Kim E."/>
        </authorList>
    </citation>
    <scope>NUCLEOTIDE SEQUENCE [LARGE SCALE GENOMIC DNA]</scope>
    <source>
        <strain evidence="2 3">PLY_AMNH</strain>
    </source>
</reference>
<keyword evidence="1" id="KW-0812">Transmembrane</keyword>
<dbReference type="EMBL" id="LGRX02018368">
    <property type="protein sequence ID" value="KAK3259922.1"/>
    <property type="molecule type" value="Genomic_DNA"/>
</dbReference>